<name>A0A0N1NXS5_9EURO</name>
<evidence type="ECO:0000256" key="1">
    <source>
        <dbReference type="SAM" id="Coils"/>
    </source>
</evidence>
<organism evidence="2 3">
    <name type="scientific">Cyphellophora attinorum</name>
    <dbReference type="NCBI Taxonomy" id="1664694"/>
    <lineage>
        <taxon>Eukaryota</taxon>
        <taxon>Fungi</taxon>
        <taxon>Dikarya</taxon>
        <taxon>Ascomycota</taxon>
        <taxon>Pezizomycotina</taxon>
        <taxon>Eurotiomycetes</taxon>
        <taxon>Chaetothyriomycetidae</taxon>
        <taxon>Chaetothyriales</taxon>
        <taxon>Cyphellophoraceae</taxon>
        <taxon>Cyphellophora</taxon>
    </lineage>
</organism>
<proteinExistence type="predicted"/>
<evidence type="ECO:0000313" key="2">
    <source>
        <dbReference type="EMBL" id="KPI35765.1"/>
    </source>
</evidence>
<comment type="caution">
    <text evidence="2">The sequence shown here is derived from an EMBL/GenBank/DDBJ whole genome shotgun (WGS) entry which is preliminary data.</text>
</comment>
<sequence>MSDTLSAPTWDKPHPRLDSMPVEIFEKIIGFTIPDNLDLCISNMFHRKMTSICWSPDWVSTLRIVSRRFRQVAQVAMVDRCGFHFTLGDRALRESLSLPIGREVLRSRIRDWLKTSAELPTAQSTLAAAVNKTMNEDFEHVQKNLNGWARVFTMDQRIRIGGKFMEEALDIMECKREIAELKQQIDLEEQEARFLEHLFK</sequence>
<protein>
    <recommendedName>
        <fullName evidence="4">F-box domain-containing protein</fullName>
    </recommendedName>
</protein>
<dbReference type="RefSeq" id="XP_017995728.1">
    <property type="nucleotide sequence ID" value="XM_018141120.1"/>
</dbReference>
<dbReference type="VEuPathDB" id="FungiDB:AB675_1245"/>
<keyword evidence="3" id="KW-1185">Reference proteome</keyword>
<evidence type="ECO:0000313" key="3">
    <source>
        <dbReference type="Proteomes" id="UP000038010"/>
    </source>
</evidence>
<dbReference type="AlphaFoldDB" id="A0A0N1NXS5"/>
<dbReference type="GeneID" id="28733000"/>
<dbReference type="EMBL" id="LFJN01000037">
    <property type="protein sequence ID" value="KPI35765.1"/>
    <property type="molecule type" value="Genomic_DNA"/>
</dbReference>
<accession>A0A0N1NXS5</accession>
<gene>
    <name evidence="2" type="ORF">AB675_1245</name>
</gene>
<dbReference type="Proteomes" id="UP000038010">
    <property type="component" value="Unassembled WGS sequence"/>
</dbReference>
<feature type="coiled-coil region" evidence="1">
    <location>
        <begin position="164"/>
        <end position="198"/>
    </location>
</feature>
<reference evidence="2 3" key="1">
    <citation type="submission" date="2015-06" db="EMBL/GenBank/DDBJ databases">
        <title>Draft genome of the ant-associated black yeast Phialophora attae CBS 131958.</title>
        <authorList>
            <person name="Moreno L.F."/>
            <person name="Stielow B.J."/>
            <person name="de Hoog S."/>
            <person name="Vicente V.A."/>
            <person name="Weiss V.A."/>
            <person name="de Vries M."/>
            <person name="Cruz L.M."/>
            <person name="Souza E.M."/>
        </authorList>
    </citation>
    <scope>NUCLEOTIDE SEQUENCE [LARGE SCALE GENOMIC DNA]</scope>
    <source>
        <strain evidence="2 3">CBS 131958</strain>
    </source>
</reference>
<evidence type="ECO:0008006" key="4">
    <source>
        <dbReference type="Google" id="ProtNLM"/>
    </source>
</evidence>
<keyword evidence="1" id="KW-0175">Coiled coil</keyword>